<evidence type="ECO:0000256" key="1">
    <source>
        <dbReference type="PROSITE-ProRule" id="PRU00042"/>
    </source>
</evidence>
<keyword evidence="1" id="KW-0862">Zinc</keyword>
<reference evidence="4 5" key="1">
    <citation type="submission" date="2024-04" db="EMBL/GenBank/DDBJ databases">
        <title>The reference genome of an endangered Asteraceae, Deinandra increscens subsp. villosa, native to the Central Coast of California.</title>
        <authorList>
            <person name="Guilliams M."/>
            <person name="Hasenstab-Lehman K."/>
            <person name="Meyer R."/>
            <person name="Mcevoy S."/>
        </authorList>
    </citation>
    <scope>NUCLEOTIDE SEQUENCE [LARGE SCALE GENOMIC DNA]</scope>
    <source>
        <tissue evidence="4">Leaf</tissue>
    </source>
</reference>
<dbReference type="GO" id="GO:0010090">
    <property type="term" value="P:trichome morphogenesis"/>
    <property type="evidence" value="ECO:0007669"/>
    <property type="project" value="InterPro"/>
</dbReference>
<keyword evidence="1" id="KW-0479">Metal-binding</keyword>
<dbReference type="PROSITE" id="PS50157">
    <property type="entry name" value="ZINC_FINGER_C2H2_2"/>
    <property type="match status" value="1"/>
</dbReference>
<organism evidence="4 5">
    <name type="scientific">Deinandra increscens subsp. villosa</name>
    <dbReference type="NCBI Taxonomy" id="3103831"/>
    <lineage>
        <taxon>Eukaryota</taxon>
        <taxon>Viridiplantae</taxon>
        <taxon>Streptophyta</taxon>
        <taxon>Embryophyta</taxon>
        <taxon>Tracheophyta</taxon>
        <taxon>Spermatophyta</taxon>
        <taxon>Magnoliopsida</taxon>
        <taxon>eudicotyledons</taxon>
        <taxon>Gunneridae</taxon>
        <taxon>Pentapetalae</taxon>
        <taxon>asterids</taxon>
        <taxon>campanulids</taxon>
        <taxon>Asterales</taxon>
        <taxon>Asteraceae</taxon>
        <taxon>Asteroideae</taxon>
        <taxon>Heliantheae alliance</taxon>
        <taxon>Madieae</taxon>
        <taxon>Madiinae</taxon>
        <taxon>Deinandra</taxon>
    </lineage>
</organism>
<dbReference type="GO" id="GO:0009739">
    <property type="term" value="P:response to gibberellin"/>
    <property type="evidence" value="ECO:0007669"/>
    <property type="project" value="InterPro"/>
</dbReference>
<evidence type="ECO:0000259" key="3">
    <source>
        <dbReference type="PROSITE" id="PS50157"/>
    </source>
</evidence>
<dbReference type="AlphaFoldDB" id="A0AAP0CKY3"/>
<feature type="domain" description="C2H2-type" evidence="3">
    <location>
        <begin position="60"/>
        <end position="87"/>
    </location>
</feature>
<dbReference type="Proteomes" id="UP001408789">
    <property type="component" value="Unassembled WGS sequence"/>
</dbReference>
<dbReference type="InterPro" id="IPR044291">
    <property type="entry name" value="GIS/GIS2/ZFP8"/>
</dbReference>
<evidence type="ECO:0000313" key="5">
    <source>
        <dbReference type="Proteomes" id="UP001408789"/>
    </source>
</evidence>
<accession>A0AAP0CKY3</accession>
<name>A0AAP0CKY3_9ASTR</name>
<protein>
    <recommendedName>
        <fullName evidence="3">C2H2-type domain-containing protein</fullName>
    </recommendedName>
</protein>
<evidence type="ECO:0000256" key="2">
    <source>
        <dbReference type="SAM" id="MobiDB-lite"/>
    </source>
</evidence>
<dbReference type="Gene3D" id="3.30.160.60">
    <property type="entry name" value="Classic Zinc Finger"/>
    <property type="match status" value="1"/>
</dbReference>
<dbReference type="EMBL" id="JBCNJP010000023">
    <property type="protein sequence ID" value="KAK9058684.1"/>
    <property type="molecule type" value="Genomic_DNA"/>
</dbReference>
<feature type="region of interest" description="Disordered" evidence="2">
    <location>
        <begin position="1"/>
        <end position="36"/>
    </location>
</feature>
<keyword evidence="5" id="KW-1185">Reference proteome</keyword>
<comment type="caution">
    <text evidence="4">The sequence shown here is derived from an EMBL/GenBank/DDBJ whole genome shotgun (WGS) entry which is preliminary data.</text>
</comment>
<dbReference type="PANTHER" id="PTHR46547">
    <property type="entry name" value="ZINC FINGER PROTEIN GIS"/>
    <property type="match status" value="1"/>
</dbReference>
<sequence length="198" mass="22424">MEKLEAQTHDSMSTPKETSIRLFGKEFRGNDPTITTTNASISATSTTAIHHQPKETQRIFECHYCSRIFPTSQALGGHQNAHRRERSHAKWAHFRSTTTTAAPPPFHHHMTSNTRSIINYNKSAQLYGEKTSYSTNNQTPIYGRPLVVSRFSTSVQKLTEFNRSGLLNYTNNGSSSGRFYMHESKSSFNDQVSLDLHL</sequence>
<gene>
    <name evidence="4" type="ORF">SSX86_023526</name>
</gene>
<dbReference type="GO" id="GO:0003700">
    <property type="term" value="F:DNA-binding transcription factor activity"/>
    <property type="evidence" value="ECO:0007669"/>
    <property type="project" value="InterPro"/>
</dbReference>
<dbReference type="PROSITE" id="PS00028">
    <property type="entry name" value="ZINC_FINGER_C2H2_1"/>
    <property type="match status" value="1"/>
</dbReference>
<dbReference type="InterPro" id="IPR013087">
    <property type="entry name" value="Znf_C2H2_type"/>
</dbReference>
<proteinExistence type="predicted"/>
<evidence type="ECO:0000313" key="4">
    <source>
        <dbReference type="EMBL" id="KAK9058684.1"/>
    </source>
</evidence>
<dbReference type="SUPFAM" id="SSF57667">
    <property type="entry name" value="beta-beta-alpha zinc fingers"/>
    <property type="match status" value="1"/>
</dbReference>
<dbReference type="PANTHER" id="PTHR46547:SF7">
    <property type="entry name" value="ZINC FINGER PROTEIN GIS"/>
    <property type="match status" value="1"/>
</dbReference>
<dbReference type="GO" id="GO:0008270">
    <property type="term" value="F:zinc ion binding"/>
    <property type="evidence" value="ECO:0007669"/>
    <property type="project" value="UniProtKB-KW"/>
</dbReference>
<dbReference type="InterPro" id="IPR036236">
    <property type="entry name" value="Znf_C2H2_sf"/>
</dbReference>
<keyword evidence="1" id="KW-0863">Zinc-finger</keyword>
<dbReference type="Pfam" id="PF13912">
    <property type="entry name" value="zf-C2H2_6"/>
    <property type="match status" value="1"/>
</dbReference>